<reference evidence="2" key="1">
    <citation type="submission" date="2021-02" db="EMBL/GenBank/DDBJ databases">
        <authorList>
            <person name="Nowell W R."/>
        </authorList>
    </citation>
    <scope>NUCLEOTIDE SEQUENCE</scope>
</reference>
<gene>
    <name evidence="2" type="ORF">SMN809_LOCUS52793</name>
</gene>
<sequence length="61" mass="6462">STEVDSQCSLPRRLLSLGGFNSPSAEKKSHSISTSSKSPAASPPKYARTMDAHGLTVYVQP</sequence>
<protein>
    <submittedName>
        <fullName evidence="2">Uncharacterized protein</fullName>
    </submittedName>
</protein>
<proteinExistence type="predicted"/>
<comment type="caution">
    <text evidence="2">The sequence shown here is derived from an EMBL/GenBank/DDBJ whole genome shotgun (WGS) entry which is preliminary data.</text>
</comment>
<feature type="region of interest" description="Disordered" evidence="1">
    <location>
        <begin position="15"/>
        <end position="53"/>
    </location>
</feature>
<name>A0A8S3CVB5_9BILA</name>
<feature type="compositionally biased region" description="Low complexity" evidence="1">
    <location>
        <begin position="31"/>
        <end position="47"/>
    </location>
</feature>
<evidence type="ECO:0000313" key="2">
    <source>
        <dbReference type="EMBL" id="CAF4922807.1"/>
    </source>
</evidence>
<evidence type="ECO:0000313" key="3">
    <source>
        <dbReference type="Proteomes" id="UP000676336"/>
    </source>
</evidence>
<dbReference type="AlphaFoldDB" id="A0A8S3CVB5"/>
<dbReference type="Proteomes" id="UP000676336">
    <property type="component" value="Unassembled WGS sequence"/>
</dbReference>
<organism evidence="2 3">
    <name type="scientific">Rotaria magnacalcarata</name>
    <dbReference type="NCBI Taxonomy" id="392030"/>
    <lineage>
        <taxon>Eukaryota</taxon>
        <taxon>Metazoa</taxon>
        <taxon>Spiralia</taxon>
        <taxon>Gnathifera</taxon>
        <taxon>Rotifera</taxon>
        <taxon>Eurotatoria</taxon>
        <taxon>Bdelloidea</taxon>
        <taxon>Philodinida</taxon>
        <taxon>Philodinidae</taxon>
        <taxon>Rotaria</taxon>
    </lineage>
</organism>
<evidence type="ECO:0000256" key="1">
    <source>
        <dbReference type="SAM" id="MobiDB-lite"/>
    </source>
</evidence>
<feature type="non-terminal residue" evidence="2">
    <location>
        <position position="61"/>
    </location>
</feature>
<accession>A0A8S3CVB5</accession>
<feature type="non-terminal residue" evidence="2">
    <location>
        <position position="1"/>
    </location>
</feature>
<dbReference type="EMBL" id="CAJOBI010180084">
    <property type="protein sequence ID" value="CAF4922807.1"/>
    <property type="molecule type" value="Genomic_DNA"/>
</dbReference>